<evidence type="ECO:0000256" key="4">
    <source>
        <dbReference type="ARBA" id="ARBA00022840"/>
    </source>
</evidence>
<dbReference type="RefSeq" id="WP_176008128.1">
    <property type="nucleotide sequence ID" value="NZ_CP041372.2"/>
</dbReference>
<dbReference type="Proteomes" id="UP000318138">
    <property type="component" value="Chromosome"/>
</dbReference>
<keyword evidence="2" id="KW-0813">Transport</keyword>
<dbReference type="AlphaFoldDB" id="A0A859FC07"/>
<evidence type="ECO:0000256" key="2">
    <source>
        <dbReference type="ARBA" id="ARBA00022448"/>
    </source>
</evidence>
<evidence type="ECO:0000256" key="1">
    <source>
        <dbReference type="ARBA" id="ARBA00005417"/>
    </source>
</evidence>
<organism evidence="6 7">
    <name type="scientific">Paenalkalicoccus suaedae</name>
    <dbReference type="NCBI Taxonomy" id="2592382"/>
    <lineage>
        <taxon>Bacteria</taxon>
        <taxon>Bacillati</taxon>
        <taxon>Bacillota</taxon>
        <taxon>Bacilli</taxon>
        <taxon>Bacillales</taxon>
        <taxon>Bacillaceae</taxon>
        <taxon>Paenalkalicoccus</taxon>
    </lineage>
</organism>
<dbReference type="PROSITE" id="PS50893">
    <property type="entry name" value="ABC_TRANSPORTER_2"/>
    <property type="match status" value="1"/>
</dbReference>
<sequence>MEPVLRVEGIGKTFKDTRVLSNIAFDVHKGEIMAILGPNGAGKSTTIRNIMGIMYPDEGQIVFPGYEGKALPRHRIGYLPEERGLYKGVSVLDIILYFAELKDYPIKKAKERALSYLEKFDLKGKEKSKVEELSKGMAQKVQFIASVIHEPELLILDEPFSGLDPVSQDLFKKEIRELANKGTAILLSSHQMNLVEEMCDRLFMIYKGERIIYGKIQDVKEQYANYKCTLVGSNEEASLQALPSVTRVESSGDKAIVYLDHEVEPAVWLRSLPETVDIRELSIARVSLHEIFIDVAQGKKQGGTVHA</sequence>
<dbReference type="SUPFAM" id="SSF52540">
    <property type="entry name" value="P-loop containing nucleoside triphosphate hydrolases"/>
    <property type="match status" value="1"/>
</dbReference>
<dbReference type="InterPro" id="IPR017871">
    <property type="entry name" value="ABC_transporter-like_CS"/>
</dbReference>
<dbReference type="InterPro" id="IPR025302">
    <property type="entry name" value="DrrA1/2-like_C"/>
</dbReference>
<dbReference type="GO" id="GO:0005524">
    <property type="term" value="F:ATP binding"/>
    <property type="evidence" value="ECO:0007669"/>
    <property type="project" value="UniProtKB-KW"/>
</dbReference>
<dbReference type="InterPro" id="IPR003593">
    <property type="entry name" value="AAA+_ATPase"/>
</dbReference>
<evidence type="ECO:0000259" key="5">
    <source>
        <dbReference type="PROSITE" id="PS50893"/>
    </source>
</evidence>
<dbReference type="EMBL" id="CP041372">
    <property type="protein sequence ID" value="QKS70084.1"/>
    <property type="molecule type" value="Genomic_DNA"/>
</dbReference>
<feature type="domain" description="ABC transporter" evidence="5">
    <location>
        <begin position="5"/>
        <end position="232"/>
    </location>
</feature>
<dbReference type="Pfam" id="PF00005">
    <property type="entry name" value="ABC_tran"/>
    <property type="match status" value="1"/>
</dbReference>
<dbReference type="Pfam" id="PF13732">
    <property type="entry name" value="DrrA1-3_C"/>
    <property type="match status" value="1"/>
</dbReference>
<dbReference type="GO" id="GO:0016887">
    <property type="term" value="F:ATP hydrolysis activity"/>
    <property type="evidence" value="ECO:0007669"/>
    <property type="project" value="InterPro"/>
</dbReference>
<protein>
    <submittedName>
        <fullName evidence="6">ABC transporter ATP-binding protein</fullName>
    </submittedName>
</protein>
<dbReference type="KEGG" id="psua:FLK61_25265"/>
<dbReference type="InterPro" id="IPR027417">
    <property type="entry name" value="P-loop_NTPase"/>
</dbReference>
<comment type="similarity">
    <text evidence="1">Belongs to the ABC transporter superfamily.</text>
</comment>
<evidence type="ECO:0000313" key="6">
    <source>
        <dbReference type="EMBL" id="QKS70084.1"/>
    </source>
</evidence>
<dbReference type="InterPro" id="IPR050763">
    <property type="entry name" value="ABC_transporter_ATP-binding"/>
</dbReference>
<keyword evidence="3" id="KW-0547">Nucleotide-binding</keyword>
<gene>
    <name evidence="6" type="ORF">FLK61_25265</name>
</gene>
<evidence type="ECO:0000313" key="7">
    <source>
        <dbReference type="Proteomes" id="UP000318138"/>
    </source>
</evidence>
<proteinExistence type="inferred from homology"/>
<dbReference type="PANTHER" id="PTHR42711:SF5">
    <property type="entry name" value="ABC TRANSPORTER ATP-BINDING PROTEIN NATA"/>
    <property type="match status" value="1"/>
</dbReference>
<dbReference type="SMART" id="SM00382">
    <property type="entry name" value="AAA"/>
    <property type="match status" value="1"/>
</dbReference>
<dbReference type="Gene3D" id="3.40.50.300">
    <property type="entry name" value="P-loop containing nucleotide triphosphate hydrolases"/>
    <property type="match status" value="1"/>
</dbReference>
<keyword evidence="4 6" id="KW-0067">ATP-binding</keyword>
<name>A0A859FC07_9BACI</name>
<evidence type="ECO:0000256" key="3">
    <source>
        <dbReference type="ARBA" id="ARBA00022741"/>
    </source>
</evidence>
<keyword evidence="7" id="KW-1185">Reference proteome</keyword>
<accession>A0A859FC07</accession>
<reference evidence="7" key="1">
    <citation type="submission" date="2019-07" db="EMBL/GenBank/DDBJ databases">
        <title>Bacillus alkalisoli sp. nov. isolated from saline soil.</title>
        <authorList>
            <person name="Sun J.-Q."/>
            <person name="Xu L."/>
        </authorList>
    </citation>
    <scope>NUCLEOTIDE SEQUENCE [LARGE SCALE GENOMIC DNA]</scope>
    <source>
        <strain evidence="7">M4U3P1</strain>
    </source>
</reference>
<dbReference type="PROSITE" id="PS00211">
    <property type="entry name" value="ABC_TRANSPORTER_1"/>
    <property type="match status" value="1"/>
</dbReference>
<dbReference type="PANTHER" id="PTHR42711">
    <property type="entry name" value="ABC TRANSPORTER ATP-BINDING PROTEIN"/>
    <property type="match status" value="1"/>
</dbReference>
<dbReference type="InterPro" id="IPR003439">
    <property type="entry name" value="ABC_transporter-like_ATP-bd"/>
</dbReference>